<dbReference type="AlphaFoldDB" id="A0A812TSE9"/>
<dbReference type="Proteomes" id="UP000649617">
    <property type="component" value="Unassembled WGS sequence"/>
</dbReference>
<dbReference type="EMBL" id="CAJNIZ010032780">
    <property type="protein sequence ID" value="CAE7539755.1"/>
    <property type="molecule type" value="Genomic_DNA"/>
</dbReference>
<comment type="caution">
    <text evidence="1">The sequence shown here is derived from an EMBL/GenBank/DDBJ whole genome shotgun (WGS) entry which is preliminary data.</text>
</comment>
<sequence length="132" mass="14661">MEYIQELVRLVDETASKGSSEEVQQSQHHLVRAAYRDFTEALEAIHAVVLGPKAKSLAATKAWAPLLLRWRYYVCSLFSWGLMTEETAVEAANVLRTLGVVGLIDPLAGSGWHAFLWREVGGLRVLAMDSYA</sequence>
<feature type="non-terminal residue" evidence="1">
    <location>
        <position position="1"/>
    </location>
</feature>
<dbReference type="OrthoDB" id="407600at2759"/>
<gene>
    <name evidence="1" type="ORF">SPIL2461_LOCUS14279</name>
</gene>
<keyword evidence="2" id="KW-1185">Reference proteome</keyword>
<proteinExistence type="predicted"/>
<reference evidence="1" key="1">
    <citation type="submission" date="2021-02" db="EMBL/GenBank/DDBJ databases">
        <authorList>
            <person name="Dougan E. K."/>
            <person name="Rhodes N."/>
            <person name="Thang M."/>
            <person name="Chan C."/>
        </authorList>
    </citation>
    <scope>NUCLEOTIDE SEQUENCE</scope>
</reference>
<evidence type="ECO:0000313" key="2">
    <source>
        <dbReference type="Proteomes" id="UP000649617"/>
    </source>
</evidence>
<name>A0A812TSE9_SYMPI</name>
<evidence type="ECO:0000313" key="1">
    <source>
        <dbReference type="EMBL" id="CAE7539755.1"/>
    </source>
</evidence>
<protein>
    <submittedName>
        <fullName evidence="1">Uncharacterized protein</fullName>
    </submittedName>
</protein>
<organism evidence="1 2">
    <name type="scientific">Symbiodinium pilosum</name>
    <name type="common">Dinoflagellate</name>
    <dbReference type="NCBI Taxonomy" id="2952"/>
    <lineage>
        <taxon>Eukaryota</taxon>
        <taxon>Sar</taxon>
        <taxon>Alveolata</taxon>
        <taxon>Dinophyceae</taxon>
        <taxon>Suessiales</taxon>
        <taxon>Symbiodiniaceae</taxon>
        <taxon>Symbiodinium</taxon>
    </lineage>
</organism>
<accession>A0A812TSE9</accession>